<feature type="compositionally biased region" description="Polar residues" evidence="8">
    <location>
        <begin position="945"/>
        <end position="955"/>
    </location>
</feature>
<dbReference type="InterPro" id="IPR027640">
    <property type="entry name" value="Kinesin-like_fam"/>
</dbReference>
<feature type="compositionally biased region" description="Polar residues" evidence="8">
    <location>
        <begin position="1052"/>
        <end position="1067"/>
    </location>
</feature>
<dbReference type="Proteomes" id="UP000620104">
    <property type="component" value="Unassembled WGS sequence"/>
</dbReference>
<dbReference type="GO" id="GO:0005737">
    <property type="term" value="C:cytoplasm"/>
    <property type="evidence" value="ECO:0007669"/>
    <property type="project" value="UniProtKB-SubCell"/>
</dbReference>
<dbReference type="PROSITE" id="PS00411">
    <property type="entry name" value="KINESIN_MOTOR_1"/>
    <property type="match status" value="1"/>
</dbReference>
<feature type="coiled-coil region" evidence="7">
    <location>
        <begin position="813"/>
        <end position="840"/>
    </location>
</feature>
<evidence type="ECO:0000256" key="6">
    <source>
        <dbReference type="PROSITE-ProRule" id="PRU00283"/>
    </source>
</evidence>
<feature type="region of interest" description="Disordered" evidence="8">
    <location>
        <begin position="331"/>
        <end position="431"/>
    </location>
</feature>
<keyword evidence="11" id="KW-1185">Reference proteome</keyword>
<dbReference type="GO" id="GO:0005524">
    <property type="term" value="F:ATP binding"/>
    <property type="evidence" value="ECO:0007669"/>
    <property type="project" value="UniProtKB-UniRule"/>
</dbReference>
<evidence type="ECO:0000256" key="1">
    <source>
        <dbReference type="ARBA" id="ARBA00004496"/>
    </source>
</evidence>
<keyword evidence="5 7" id="KW-0175">Coiled coil</keyword>
<protein>
    <recommendedName>
        <fullName evidence="9">Kinesin motor domain-containing protein</fullName>
    </recommendedName>
</protein>
<feature type="domain" description="Kinesin motor" evidence="9">
    <location>
        <begin position="113"/>
        <end position="542"/>
    </location>
</feature>
<feature type="coiled-coil region" evidence="7">
    <location>
        <begin position="762"/>
        <end position="789"/>
    </location>
</feature>
<evidence type="ECO:0000256" key="3">
    <source>
        <dbReference type="ARBA" id="ARBA00022741"/>
    </source>
</evidence>
<comment type="caution">
    <text evidence="10">The sequence shown here is derived from an EMBL/GenBank/DDBJ whole genome shotgun (WGS) entry which is preliminary data.</text>
</comment>
<dbReference type="PANTHER" id="PTHR47969:SF15">
    <property type="entry name" value="CHROMOSOME-ASSOCIATED KINESIN KIF4A-RELATED"/>
    <property type="match status" value="1"/>
</dbReference>
<comment type="subcellular location">
    <subcellularLocation>
        <location evidence="1">Cytoplasm</location>
    </subcellularLocation>
</comment>
<feature type="compositionally biased region" description="Basic residues" evidence="8">
    <location>
        <begin position="1"/>
        <end position="10"/>
    </location>
</feature>
<feature type="region of interest" description="Disordered" evidence="8">
    <location>
        <begin position="1"/>
        <end position="110"/>
    </location>
</feature>
<feature type="binding site" evidence="6">
    <location>
        <begin position="218"/>
        <end position="225"/>
    </location>
    <ligand>
        <name>ATP</name>
        <dbReference type="ChEBI" id="CHEBI:30616"/>
    </ligand>
</feature>
<evidence type="ECO:0000256" key="4">
    <source>
        <dbReference type="ARBA" id="ARBA00022840"/>
    </source>
</evidence>
<dbReference type="OrthoDB" id="3176171at2759"/>
<dbReference type="EMBL" id="BLZA01000018">
    <property type="protein sequence ID" value="GHJ86436.1"/>
    <property type="molecule type" value="Genomic_DNA"/>
</dbReference>
<evidence type="ECO:0000313" key="11">
    <source>
        <dbReference type="Proteomes" id="UP000620104"/>
    </source>
</evidence>
<dbReference type="GO" id="GO:0007018">
    <property type="term" value="P:microtubule-based movement"/>
    <property type="evidence" value="ECO:0007669"/>
    <property type="project" value="InterPro"/>
</dbReference>
<keyword evidence="4 6" id="KW-0067">ATP-binding</keyword>
<dbReference type="InterPro" id="IPR001752">
    <property type="entry name" value="Kinesin_motor_dom"/>
</dbReference>
<dbReference type="GO" id="GO:0005875">
    <property type="term" value="C:microtubule associated complex"/>
    <property type="evidence" value="ECO:0007669"/>
    <property type="project" value="TreeGrafter"/>
</dbReference>
<feature type="compositionally biased region" description="Basic and acidic residues" evidence="8">
    <location>
        <begin position="905"/>
        <end position="915"/>
    </location>
</feature>
<feature type="compositionally biased region" description="Low complexity" evidence="8">
    <location>
        <begin position="31"/>
        <end position="53"/>
    </location>
</feature>
<sequence>MSSSPLRRHSLAVGGDSTPSRLPQLAATPTSPSHGARSVSSSSALSVLSQGRSFSPSARPITDPGNIRSGASSAGSPYPARLSKLPSRDHLRDTPTITSPKEKHFTSSNNDNNVQVVLRIRPSSISLHSEIPPRFQRVVLKPSSADPKHEVAIQQGSEPPRPAGNVVNAAGNKAKYTTFRYDKILPEECTQLEAYDSSARAAVDKFLKGFNVTILAYGQTSSGKSYTMGTTGADMDYTNDDDPTTGLIPRAVKDMFLQLEQENKQAAGSMAWECRVSFLELYNEEFIDLLSTSPLQSPPITIREDKGKIIWSGLREVTVSTTQQVMQLLHNGSRRRQIGETGMNKESSRSHAVFSLSLVQRKRSETSARTKNFSRPTSIAGSPYTSSPKGTPTNTRPGSRSSMLPPTSNAIRQFSTPSTPGRGSPDDDSTTSGWVEIASKFHFVDLAGSERLKRTAALGERMKEGISINAGLTALGNVISALAENASKQVHIPYRDSKLTRLLQDSLGGNSYTVMIACVSPIEYNINETVNTLRYGARARSIKNRAEANQTEVGWDDLVHLQGLVVKLRKEMESLKSTGPNYAAVSEEAVTQVRQRLSEEQHLSDSLRSQIQLQNLEIARLTNKVQTHKQGNTAVFDTEGMTFSQMVEPIIDEYEKTISNLEAEIERYKAAMQISESVAEEHDEQITLKNKRLEAQEAYIHELRTRITKYAESERELEACVRELKTQSKSTVAEGVESVTEQDLKEELRKQQEAMTRNATYLSELESRLETSDDRIENLIRQVAELESTSQHDEVANRLASHEAVETRLRAELVAKDDHLRELQLKLDKAIRECMLLVDERDKPQASNESLKIAEKQLQRQSNFLSPMSESENGRAIMDDIRGNSDMPTKMPESPVSATGNLASKSDESKVEMTATSREHFKTLEQSSIVKAEYHDALATLRGLNPTSKGSNDSKPVSGESKQDPPSSDEGADPTEGGTIDRVPNEVGQKNEKVNDTPDVNGRSDFQVGRGQSRPSITAIEWQQQQYSSSSSLSHTHGTGEVKDFSMDESCSGCNNSLQPDSHSSKSAMNVDTMRVKGMLCDPSHKPNTHLAGARHSDGHVAPANQSSSLPAPLSQLAVDNAFADALANFDHPVEDTKLPDDPVDIGSETSLAVYPILPGINADECETGDKPTVLRMQRLLEQAQAEVQERTGQLKTAKKDLDNSDRNLRKLRTSVQEAYTQRDWALAHASDLEREIKHLREKTASRQELSDRITEVQARSYTLDRNKTSQRPQIIASDVDQQLKVSKFR</sequence>
<dbReference type="Pfam" id="PF00225">
    <property type="entry name" value="Kinesin"/>
    <property type="match status" value="2"/>
</dbReference>
<gene>
    <name evidence="10" type="ORF">NliqN6_2838</name>
</gene>
<dbReference type="PANTHER" id="PTHR47969">
    <property type="entry name" value="CHROMOSOME-ASSOCIATED KINESIN KIF4A-RELATED"/>
    <property type="match status" value="1"/>
</dbReference>
<accession>A0A8H3TT07</accession>
<feature type="region of interest" description="Disordered" evidence="8">
    <location>
        <begin position="878"/>
        <end position="915"/>
    </location>
</feature>
<evidence type="ECO:0000256" key="2">
    <source>
        <dbReference type="ARBA" id="ARBA00022490"/>
    </source>
</evidence>
<feature type="compositionally biased region" description="Low complexity" evidence="8">
    <location>
        <begin position="1023"/>
        <end position="1034"/>
    </location>
</feature>
<feature type="non-terminal residue" evidence="10">
    <location>
        <position position="1"/>
    </location>
</feature>
<comment type="similarity">
    <text evidence="6">Belongs to the TRAFAC class myosin-kinesin ATPase superfamily. Kinesin family.</text>
</comment>
<feature type="coiled-coil region" evidence="7">
    <location>
        <begin position="651"/>
        <end position="678"/>
    </location>
</feature>
<evidence type="ECO:0000259" key="9">
    <source>
        <dbReference type="PROSITE" id="PS50067"/>
    </source>
</evidence>
<name>A0A8H3TT07_9TREE</name>
<evidence type="ECO:0000256" key="5">
    <source>
        <dbReference type="ARBA" id="ARBA00023054"/>
    </source>
</evidence>
<evidence type="ECO:0000256" key="8">
    <source>
        <dbReference type="SAM" id="MobiDB-lite"/>
    </source>
</evidence>
<dbReference type="InterPro" id="IPR036961">
    <property type="entry name" value="Kinesin_motor_dom_sf"/>
</dbReference>
<organism evidence="10 11">
    <name type="scientific">Naganishia liquefaciens</name>
    <dbReference type="NCBI Taxonomy" id="104408"/>
    <lineage>
        <taxon>Eukaryota</taxon>
        <taxon>Fungi</taxon>
        <taxon>Dikarya</taxon>
        <taxon>Basidiomycota</taxon>
        <taxon>Agaricomycotina</taxon>
        <taxon>Tremellomycetes</taxon>
        <taxon>Filobasidiales</taxon>
        <taxon>Filobasidiaceae</taxon>
        <taxon>Naganishia</taxon>
    </lineage>
</organism>
<keyword evidence="3 6" id="KW-0547">Nucleotide-binding</keyword>
<dbReference type="InterPro" id="IPR019821">
    <property type="entry name" value="Kinesin_motor_CS"/>
</dbReference>
<dbReference type="SUPFAM" id="SSF52540">
    <property type="entry name" value="P-loop containing nucleoside triphosphate hydrolases"/>
    <property type="match status" value="1"/>
</dbReference>
<dbReference type="GO" id="GO:0008017">
    <property type="term" value="F:microtubule binding"/>
    <property type="evidence" value="ECO:0007669"/>
    <property type="project" value="InterPro"/>
</dbReference>
<dbReference type="GO" id="GO:0003777">
    <property type="term" value="F:microtubule motor activity"/>
    <property type="evidence" value="ECO:0007669"/>
    <property type="project" value="InterPro"/>
</dbReference>
<proteinExistence type="inferred from homology"/>
<dbReference type="SMART" id="SM00129">
    <property type="entry name" value="KISc"/>
    <property type="match status" value="1"/>
</dbReference>
<dbReference type="Gene3D" id="3.40.850.10">
    <property type="entry name" value="Kinesin motor domain"/>
    <property type="match status" value="1"/>
</dbReference>
<dbReference type="GO" id="GO:0007052">
    <property type="term" value="P:mitotic spindle organization"/>
    <property type="evidence" value="ECO:0007669"/>
    <property type="project" value="TreeGrafter"/>
</dbReference>
<feature type="coiled-coil region" evidence="7">
    <location>
        <begin position="1181"/>
        <end position="1260"/>
    </location>
</feature>
<dbReference type="GO" id="GO:0051231">
    <property type="term" value="P:spindle elongation"/>
    <property type="evidence" value="ECO:0007669"/>
    <property type="project" value="TreeGrafter"/>
</dbReference>
<dbReference type="InterPro" id="IPR027417">
    <property type="entry name" value="P-loop_NTPase"/>
</dbReference>
<dbReference type="PROSITE" id="PS50067">
    <property type="entry name" value="KINESIN_MOTOR_2"/>
    <property type="match status" value="1"/>
</dbReference>
<feature type="region of interest" description="Disordered" evidence="8">
    <location>
        <begin position="1082"/>
        <end position="1109"/>
    </location>
</feature>
<reference evidence="10" key="1">
    <citation type="submission" date="2020-07" db="EMBL/GenBank/DDBJ databases">
        <title>Draft Genome Sequence of a Deep-Sea Yeast, Naganishia (Cryptococcus) liquefaciens strain N6.</title>
        <authorList>
            <person name="Han Y.W."/>
            <person name="Kajitani R."/>
            <person name="Morimoto H."/>
            <person name="Parhat M."/>
            <person name="Tsubouchi H."/>
            <person name="Bakenova O."/>
            <person name="Ogata M."/>
            <person name="Argunhan B."/>
            <person name="Aoki R."/>
            <person name="Kajiwara S."/>
            <person name="Itoh T."/>
            <person name="Iwasaki H."/>
        </authorList>
    </citation>
    <scope>NUCLEOTIDE SEQUENCE</scope>
    <source>
        <strain evidence="10">N6</strain>
    </source>
</reference>
<keyword evidence="2" id="KW-0963">Cytoplasm</keyword>
<dbReference type="PRINTS" id="PR00380">
    <property type="entry name" value="KINESINHEAVY"/>
</dbReference>
<evidence type="ECO:0000313" key="10">
    <source>
        <dbReference type="EMBL" id="GHJ86436.1"/>
    </source>
</evidence>
<keyword evidence="6" id="KW-0505">Motor protein</keyword>
<feature type="region of interest" description="Disordered" evidence="8">
    <location>
        <begin position="941"/>
        <end position="1067"/>
    </location>
</feature>
<feature type="compositionally biased region" description="Polar residues" evidence="8">
    <location>
        <begin position="369"/>
        <end position="421"/>
    </location>
</feature>
<evidence type="ECO:0000256" key="7">
    <source>
        <dbReference type="SAM" id="Coils"/>
    </source>
</evidence>